<sequence length="115" mass="14205">MNEIDILEKMAYEPPLYLENAEPLSALHFDKIKAEYRAKDLQKDLKNIFFIESKYYRKDDKYIFSFQYINLEFEIWTTYKNTMFYVKVKNSIYEYEYKKDIIKLFINIICMRSLQ</sequence>
<gene>
    <name evidence="1" type="ORF">EPJ71_10675</name>
</gene>
<protein>
    <submittedName>
        <fullName evidence="1">Uncharacterized protein</fullName>
    </submittedName>
</protein>
<evidence type="ECO:0000313" key="2">
    <source>
        <dbReference type="Proteomes" id="UP000322659"/>
    </source>
</evidence>
<accession>A0ABY3K6S4</accession>
<comment type="caution">
    <text evidence="1">The sequence shown here is derived from an EMBL/GenBank/DDBJ whole genome shotgun (WGS) entry which is preliminary data.</text>
</comment>
<evidence type="ECO:0000313" key="1">
    <source>
        <dbReference type="EMBL" id="TXJ31190.1"/>
    </source>
</evidence>
<organism evidence="1 2">
    <name type="scientific">Brachyspira aalborgi</name>
    <dbReference type="NCBI Taxonomy" id="29522"/>
    <lineage>
        <taxon>Bacteria</taxon>
        <taxon>Pseudomonadati</taxon>
        <taxon>Spirochaetota</taxon>
        <taxon>Spirochaetia</taxon>
        <taxon>Brachyspirales</taxon>
        <taxon>Brachyspiraceae</taxon>
        <taxon>Brachyspira</taxon>
    </lineage>
</organism>
<dbReference type="EMBL" id="SAXZ01000014">
    <property type="protein sequence ID" value="TXJ31190.1"/>
    <property type="molecule type" value="Genomic_DNA"/>
</dbReference>
<dbReference type="RefSeq" id="WP_147748705.1">
    <property type="nucleotide sequence ID" value="NZ_SAXZ01000014.1"/>
</dbReference>
<keyword evidence="2" id="KW-1185">Reference proteome</keyword>
<name>A0ABY3K6S4_9SPIR</name>
<proteinExistence type="predicted"/>
<dbReference type="Proteomes" id="UP000322659">
    <property type="component" value="Unassembled WGS sequence"/>
</dbReference>
<reference evidence="1 2" key="1">
    <citation type="journal article" date="1992" name="Lakartidningen">
        <title>[Penicillin V and not amoxicillin is the first choice preparation in acute otitis].</title>
        <authorList>
            <person name="Kamme C."/>
            <person name="Lundgren K."/>
            <person name="Prellner K."/>
        </authorList>
    </citation>
    <scope>NUCLEOTIDE SEQUENCE [LARGE SCALE GENOMIC DNA]</scope>
    <source>
        <strain evidence="1 2">PC5099IV</strain>
    </source>
</reference>